<dbReference type="InterPro" id="IPR036236">
    <property type="entry name" value="Znf_C2H2_sf"/>
</dbReference>
<dbReference type="EMBL" id="JBFXLU010000209">
    <property type="protein sequence ID" value="KAL2835334.1"/>
    <property type="molecule type" value="Genomic_DNA"/>
</dbReference>
<dbReference type="SMART" id="SM00355">
    <property type="entry name" value="ZnF_C2H2"/>
    <property type="match status" value="2"/>
</dbReference>
<name>A0ABR4J6Y4_9EURO</name>
<dbReference type="PROSITE" id="PS50157">
    <property type="entry name" value="ZINC_FINGER_C2H2_2"/>
    <property type="match status" value="2"/>
</dbReference>
<dbReference type="PANTHER" id="PTHR47660">
    <property type="entry name" value="TRANSCRIPTION FACTOR WITH C2H2 AND ZN(2)-CYS(6) DNA BINDING DOMAIN (EUROFUNG)-RELATED-RELATED"/>
    <property type="match status" value="1"/>
</dbReference>
<evidence type="ECO:0000256" key="7">
    <source>
        <dbReference type="PROSITE-ProRule" id="PRU00042"/>
    </source>
</evidence>
<evidence type="ECO:0000313" key="10">
    <source>
        <dbReference type="EMBL" id="KAL2835334.1"/>
    </source>
</evidence>
<evidence type="ECO:0000256" key="2">
    <source>
        <dbReference type="ARBA" id="ARBA00022833"/>
    </source>
</evidence>
<dbReference type="Gene3D" id="3.30.160.60">
    <property type="entry name" value="Classic Zinc Finger"/>
    <property type="match status" value="2"/>
</dbReference>
<dbReference type="Gene3D" id="4.10.240.10">
    <property type="entry name" value="Zn(2)-C6 fungal-type DNA-binding domain"/>
    <property type="match status" value="1"/>
</dbReference>
<feature type="domain" description="Zn(2)-C6 fungal-type" evidence="8">
    <location>
        <begin position="75"/>
        <end position="106"/>
    </location>
</feature>
<keyword evidence="1" id="KW-0479">Metal-binding</keyword>
<evidence type="ECO:0000256" key="1">
    <source>
        <dbReference type="ARBA" id="ARBA00022723"/>
    </source>
</evidence>
<keyword evidence="7" id="KW-0863">Zinc-finger</keyword>
<dbReference type="CDD" id="cd12148">
    <property type="entry name" value="fungal_TF_MHR"/>
    <property type="match status" value="1"/>
</dbReference>
<organism evidence="10 11">
    <name type="scientific">Aspergillus pseudoustus</name>
    <dbReference type="NCBI Taxonomy" id="1810923"/>
    <lineage>
        <taxon>Eukaryota</taxon>
        <taxon>Fungi</taxon>
        <taxon>Dikarya</taxon>
        <taxon>Ascomycota</taxon>
        <taxon>Pezizomycotina</taxon>
        <taxon>Eurotiomycetes</taxon>
        <taxon>Eurotiomycetidae</taxon>
        <taxon>Eurotiales</taxon>
        <taxon>Aspergillaceae</taxon>
        <taxon>Aspergillus</taxon>
        <taxon>Aspergillus subgen. Nidulantes</taxon>
    </lineage>
</organism>
<dbReference type="InterPro" id="IPR013087">
    <property type="entry name" value="Znf_C2H2_type"/>
</dbReference>
<dbReference type="InterPro" id="IPR036864">
    <property type="entry name" value="Zn2-C6_fun-type_DNA-bd_sf"/>
</dbReference>
<keyword evidence="5" id="KW-0804">Transcription</keyword>
<keyword evidence="2" id="KW-0862">Zinc</keyword>
<reference evidence="10 11" key="1">
    <citation type="submission" date="2024-07" db="EMBL/GenBank/DDBJ databases">
        <title>Section-level genome sequencing and comparative genomics of Aspergillus sections Usti and Cavernicolus.</title>
        <authorList>
            <consortium name="Lawrence Berkeley National Laboratory"/>
            <person name="Nybo J.L."/>
            <person name="Vesth T.C."/>
            <person name="Theobald S."/>
            <person name="Frisvad J.C."/>
            <person name="Larsen T.O."/>
            <person name="Kjaerboelling I."/>
            <person name="Rothschild-Mancinelli K."/>
            <person name="Lyhne E.K."/>
            <person name="Kogle M.E."/>
            <person name="Barry K."/>
            <person name="Clum A."/>
            <person name="Na H."/>
            <person name="Ledsgaard L."/>
            <person name="Lin J."/>
            <person name="Lipzen A."/>
            <person name="Kuo A."/>
            <person name="Riley R."/>
            <person name="Mondo S."/>
            <person name="Labutti K."/>
            <person name="Haridas S."/>
            <person name="Pangalinan J."/>
            <person name="Salamov A.A."/>
            <person name="Simmons B.A."/>
            <person name="Magnuson J.K."/>
            <person name="Chen J."/>
            <person name="Drula E."/>
            <person name="Henrissat B."/>
            <person name="Wiebenga A."/>
            <person name="Lubbers R.J."/>
            <person name="Gomes A.C."/>
            <person name="Makela M.R."/>
            <person name="Stajich J."/>
            <person name="Grigoriev I.V."/>
            <person name="Mortensen U.H."/>
            <person name="De Vries R.P."/>
            <person name="Baker S.E."/>
            <person name="Andersen M.R."/>
        </authorList>
    </citation>
    <scope>NUCLEOTIDE SEQUENCE [LARGE SCALE GENOMIC DNA]</scope>
    <source>
        <strain evidence="10 11">CBS 123904</strain>
    </source>
</reference>
<dbReference type="SUPFAM" id="SSF57667">
    <property type="entry name" value="beta-beta-alpha zinc fingers"/>
    <property type="match status" value="1"/>
</dbReference>
<dbReference type="PANTHER" id="PTHR47660:SF2">
    <property type="entry name" value="TRANSCRIPTION FACTOR WITH C2H2 AND ZN(2)-CYS(6) DNA BINDING DOMAIN (EUROFUNG)"/>
    <property type="match status" value="1"/>
</dbReference>
<dbReference type="PROSITE" id="PS00028">
    <property type="entry name" value="ZINC_FINGER_C2H2_1"/>
    <property type="match status" value="2"/>
</dbReference>
<comment type="caution">
    <text evidence="10">The sequence shown here is derived from an EMBL/GenBank/DDBJ whole genome shotgun (WGS) entry which is preliminary data.</text>
</comment>
<evidence type="ECO:0000256" key="4">
    <source>
        <dbReference type="ARBA" id="ARBA00023125"/>
    </source>
</evidence>
<dbReference type="InterPro" id="IPR001138">
    <property type="entry name" value="Zn2Cys6_DnaBD"/>
</dbReference>
<keyword evidence="6" id="KW-0539">Nucleus</keyword>
<feature type="domain" description="C2H2-type" evidence="9">
    <location>
        <begin position="9"/>
        <end position="38"/>
    </location>
</feature>
<dbReference type="InterPro" id="IPR007219">
    <property type="entry name" value="XnlR_reg_dom"/>
</dbReference>
<sequence length="631" mass="70688">MAEATNRKFICSWPECRRSFGKAEHLQRHQRAHTGDARHECPVCQKRFIRRDVMTRHAALHGEAVGLAKKTRKVSCKACAASKLRCDGAPGTTCRRCLRSGRPCLYISRDSTPPHPLKLDHFDATQTDTALETRSNQPLVPENSAISPATRARQTSVAYVDAPQPSVITGCAPLQGSAVGTIQSQAPDGFDFSLDRLYDFSIEPFESYMGWGHSAEDINIVRDFNEFSPVIPPACWPSLSTPMHSPAHSVPGTVPDVPNTTLIRDAQPADSPWPHVYKPSRDDEQLSITQVDPCSTLQPTSHWESPDHVDISTRDAILWVINNAHQSHWPTLDVSAFPSTRTLSICINFYFRHFHDTLPILCRSSFRSGEHSPVLLLAMAAIGAMYSPKRMAALAVALNELSRRAIVYLRESDRHLMFDTSIVQAWLLQSIFGLFCGSRLLYHHAEVSRGGLVTAARRMHLLRPGFSFVKELEQREAIASPDELEKARMKDEERCRLGWGIYLYDMQMSALLNISPHFSVGEIDISLPWNEDVWESRSPRTHDDSAQPPSDTLNFRHVLEHLLSVGKLPQPLSPFGLSIMAHTLHRLCSDAASLDSLCVSQPVENPSFYRLSFPANIKQYRDPFEFSPANS</sequence>
<evidence type="ECO:0000259" key="9">
    <source>
        <dbReference type="PROSITE" id="PS50157"/>
    </source>
</evidence>
<proteinExistence type="predicted"/>
<dbReference type="PROSITE" id="PS00463">
    <property type="entry name" value="ZN2_CY6_FUNGAL_1"/>
    <property type="match status" value="1"/>
</dbReference>
<protein>
    <submittedName>
        <fullName evidence="10">Fungal-specific transcription factor domain-containing protein</fullName>
    </submittedName>
</protein>
<feature type="domain" description="C2H2-type" evidence="9">
    <location>
        <begin position="39"/>
        <end position="61"/>
    </location>
</feature>
<dbReference type="Pfam" id="PF00096">
    <property type="entry name" value="zf-C2H2"/>
    <property type="match status" value="1"/>
</dbReference>
<dbReference type="PROSITE" id="PS50048">
    <property type="entry name" value="ZN2_CY6_FUNGAL_2"/>
    <property type="match status" value="1"/>
</dbReference>
<evidence type="ECO:0000256" key="5">
    <source>
        <dbReference type="ARBA" id="ARBA00023163"/>
    </source>
</evidence>
<dbReference type="Pfam" id="PF04082">
    <property type="entry name" value="Fungal_trans"/>
    <property type="match status" value="1"/>
</dbReference>
<evidence type="ECO:0000256" key="6">
    <source>
        <dbReference type="ARBA" id="ARBA00023242"/>
    </source>
</evidence>
<evidence type="ECO:0000259" key="8">
    <source>
        <dbReference type="PROSITE" id="PS50048"/>
    </source>
</evidence>
<evidence type="ECO:0000256" key="3">
    <source>
        <dbReference type="ARBA" id="ARBA00023015"/>
    </source>
</evidence>
<evidence type="ECO:0000313" key="11">
    <source>
        <dbReference type="Proteomes" id="UP001610446"/>
    </source>
</evidence>
<dbReference type="Proteomes" id="UP001610446">
    <property type="component" value="Unassembled WGS sequence"/>
</dbReference>
<gene>
    <name evidence="10" type="ORF">BJY01DRAFT_77748</name>
</gene>
<dbReference type="SMART" id="SM00066">
    <property type="entry name" value="GAL4"/>
    <property type="match status" value="1"/>
</dbReference>
<keyword evidence="11" id="KW-1185">Reference proteome</keyword>
<accession>A0ABR4J6Y4</accession>
<dbReference type="SUPFAM" id="SSF57701">
    <property type="entry name" value="Zn2/Cys6 DNA-binding domain"/>
    <property type="match status" value="1"/>
</dbReference>
<keyword evidence="3" id="KW-0805">Transcription regulation</keyword>
<keyword evidence="4" id="KW-0238">DNA-binding</keyword>